<dbReference type="EMBL" id="JAGIOO010000001">
    <property type="protein sequence ID" value="MBP2479114.1"/>
    <property type="molecule type" value="Genomic_DNA"/>
</dbReference>
<reference evidence="3 4" key="1">
    <citation type="submission" date="2021-03" db="EMBL/GenBank/DDBJ databases">
        <title>Sequencing the genomes of 1000 actinobacteria strains.</title>
        <authorList>
            <person name="Klenk H.-P."/>
        </authorList>
    </citation>
    <scope>NUCLEOTIDE SEQUENCE [LARGE SCALE GENOMIC DNA]</scope>
    <source>
        <strain evidence="3 4">DSM 44580</strain>
    </source>
</reference>
<evidence type="ECO:0000313" key="3">
    <source>
        <dbReference type="EMBL" id="MBP2479114.1"/>
    </source>
</evidence>
<sequence length="60" mass="6302">MPSAEVDHIVPGDDHSDSNLRGLCRTCHLSKSGAEGGRASAAARVSATRPTRPHPGLIER</sequence>
<dbReference type="Gene3D" id="1.10.30.50">
    <property type="match status" value="1"/>
</dbReference>
<organism evidence="3 4">
    <name type="scientific">Crossiella equi</name>
    <dbReference type="NCBI Taxonomy" id="130796"/>
    <lineage>
        <taxon>Bacteria</taxon>
        <taxon>Bacillati</taxon>
        <taxon>Actinomycetota</taxon>
        <taxon>Actinomycetes</taxon>
        <taxon>Pseudonocardiales</taxon>
        <taxon>Pseudonocardiaceae</taxon>
        <taxon>Crossiella</taxon>
    </lineage>
</organism>
<dbReference type="CDD" id="cd00085">
    <property type="entry name" value="HNHc"/>
    <property type="match status" value="1"/>
</dbReference>
<gene>
    <name evidence="3" type="ORF">JOF53_007986</name>
</gene>
<keyword evidence="3" id="KW-0540">Nuclease</keyword>
<dbReference type="InterPro" id="IPR003615">
    <property type="entry name" value="HNH_nuc"/>
</dbReference>
<dbReference type="GO" id="GO:0004519">
    <property type="term" value="F:endonuclease activity"/>
    <property type="evidence" value="ECO:0007669"/>
    <property type="project" value="UniProtKB-KW"/>
</dbReference>
<keyword evidence="3" id="KW-0255">Endonuclease</keyword>
<name>A0ABS5ARB6_9PSEU</name>
<keyword evidence="3" id="KW-0378">Hydrolase</keyword>
<accession>A0ABS5ARB6</accession>
<protein>
    <submittedName>
        <fullName evidence="3">5-methylcytosine-specific restriction endonuclease McrA</fullName>
    </submittedName>
</protein>
<feature type="region of interest" description="Disordered" evidence="1">
    <location>
        <begin position="30"/>
        <end position="60"/>
    </location>
</feature>
<keyword evidence="4" id="KW-1185">Reference proteome</keyword>
<dbReference type="InterPro" id="IPR002711">
    <property type="entry name" value="HNH"/>
</dbReference>
<feature type="compositionally biased region" description="Low complexity" evidence="1">
    <location>
        <begin position="37"/>
        <end position="49"/>
    </location>
</feature>
<evidence type="ECO:0000313" key="4">
    <source>
        <dbReference type="Proteomes" id="UP001519363"/>
    </source>
</evidence>
<comment type="caution">
    <text evidence="3">The sequence shown here is derived from an EMBL/GenBank/DDBJ whole genome shotgun (WGS) entry which is preliminary data.</text>
</comment>
<feature type="domain" description="HNH" evidence="2">
    <location>
        <begin position="3"/>
        <end position="32"/>
    </location>
</feature>
<evidence type="ECO:0000256" key="1">
    <source>
        <dbReference type="SAM" id="MobiDB-lite"/>
    </source>
</evidence>
<dbReference type="Proteomes" id="UP001519363">
    <property type="component" value="Unassembled WGS sequence"/>
</dbReference>
<proteinExistence type="predicted"/>
<evidence type="ECO:0000259" key="2">
    <source>
        <dbReference type="Pfam" id="PF01844"/>
    </source>
</evidence>
<dbReference type="Pfam" id="PF01844">
    <property type="entry name" value="HNH"/>
    <property type="match status" value="1"/>
</dbReference>